<dbReference type="KEGG" id="wch:wcw_0535"/>
<sequence>MKVMVAPQAFKGTLTVFEVGEAMMRGVQKALPGCECVFVPIADGGDGFMDVLFYYRQGTLIQQQVTGPLGERILVEWGIDEASQTAVIELSKFSGLSLIPEHRRNPLAATTFGIGEAILLALDKGIRHFLIGIGGSGTNDCGAGVIEALGGRFLDEWGNPLPRGGAALKELKTIDLKGLDDRLLESTFIVGYDVKNPMTGPEGASLVYSSQKGADPVEAERLEQAVLRFVEVIQSQLGIELNAIEGSGAAGGAGGGLHALLGARLISGIDLVLDRAGFDRLLKDADLVVTGEGRIDRQTTYGKGPIVVAHRAKARGIPVYAFVGSVGEGYEAVYDHGITKVIPL</sequence>
<dbReference type="PANTHER" id="PTHR21599:SF0">
    <property type="entry name" value="GLYCERATE KINASE"/>
    <property type="match status" value="1"/>
</dbReference>
<keyword evidence="6" id="KW-1185">Reference proteome</keyword>
<evidence type="ECO:0000256" key="1">
    <source>
        <dbReference type="ARBA" id="ARBA00006284"/>
    </source>
</evidence>
<dbReference type="InterPro" id="IPR018197">
    <property type="entry name" value="Glycerate_kinase_RE-like"/>
</dbReference>
<dbReference type="Pfam" id="PF02595">
    <property type="entry name" value="Gly_kinase"/>
    <property type="match status" value="1"/>
</dbReference>
<evidence type="ECO:0000313" key="5">
    <source>
        <dbReference type="EMBL" id="ADI37906.1"/>
    </source>
</evidence>
<dbReference type="OrthoDB" id="9774290at2"/>
<organism evidence="5 6">
    <name type="scientific">Waddlia chondrophila (strain ATCC VR-1470 / WSU 86-1044)</name>
    <dbReference type="NCBI Taxonomy" id="716544"/>
    <lineage>
        <taxon>Bacteria</taxon>
        <taxon>Pseudomonadati</taxon>
        <taxon>Chlamydiota</taxon>
        <taxon>Chlamydiia</taxon>
        <taxon>Parachlamydiales</taxon>
        <taxon>Waddliaceae</taxon>
        <taxon>Waddlia</taxon>
    </lineage>
</organism>
<dbReference type="EC" id="2.7.1.31" evidence="5"/>
<dbReference type="Proteomes" id="UP000001505">
    <property type="component" value="Chromosome"/>
</dbReference>
<protein>
    <submittedName>
        <fullName evidence="5">Glycerate kinase</fullName>
        <ecNumber evidence="5">2.7.1.31</ecNumber>
    </submittedName>
</protein>
<dbReference type="InterPro" id="IPR018193">
    <property type="entry name" value="Glyc_kinase_flavodox-like_fold"/>
</dbReference>
<dbReference type="GO" id="GO:0031388">
    <property type="term" value="P:organic acid phosphorylation"/>
    <property type="evidence" value="ECO:0007669"/>
    <property type="project" value="UniProtKB-UniRule"/>
</dbReference>
<accession>D6YUU5</accession>
<keyword evidence="3 4" id="KW-0418">Kinase</keyword>
<dbReference type="PIRSF" id="PIRSF006078">
    <property type="entry name" value="GlxK"/>
    <property type="match status" value="1"/>
</dbReference>
<keyword evidence="2 4" id="KW-0808">Transferase</keyword>
<evidence type="ECO:0000256" key="4">
    <source>
        <dbReference type="PIRNR" id="PIRNR006078"/>
    </source>
</evidence>
<evidence type="ECO:0000256" key="3">
    <source>
        <dbReference type="ARBA" id="ARBA00022777"/>
    </source>
</evidence>
<dbReference type="PANTHER" id="PTHR21599">
    <property type="entry name" value="GLYCERATE KINASE"/>
    <property type="match status" value="1"/>
</dbReference>
<comment type="similarity">
    <text evidence="1 4">Belongs to the glycerate kinase type-1 family.</text>
</comment>
<name>D6YUU5_WADCW</name>
<dbReference type="SUPFAM" id="SSF110738">
    <property type="entry name" value="Glycerate kinase I"/>
    <property type="match status" value="1"/>
</dbReference>
<dbReference type="Gene3D" id="3.40.50.10350">
    <property type="entry name" value="Glycerate kinase, domain 1"/>
    <property type="match status" value="1"/>
</dbReference>
<dbReference type="HOGENOM" id="CLU_028255_0_0_0"/>
<dbReference type="Gene3D" id="3.90.1510.10">
    <property type="entry name" value="Glycerate kinase, domain 2"/>
    <property type="match status" value="1"/>
</dbReference>
<dbReference type="InterPro" id="IPR004381">
    <property type="entry name" value="Glycerate_kinase"/>
</dbReference>
<dbReference type="STRING" id="716544.wcw_0535"/>
<evidence type="ECO:0000256" key="2">
    <source>
        <dbReference type="ARBA" id="ARBA00022679"/>
    </source>
</evidence>
<dbReference type="eggNOG" id="COG1929">
    <property type="taxonomic scope" value="Bacteria"/>
</dbReference>
<proteinExistence type="inferred from homology"/>
<dbReference type="EMBL" id="CP001928">
    <property type="protein sequence ID" value="ADI37906.1"/>
    <property type="molecule type" value="Genomic_DNA"/>
</dbReference>
<gene>
    <name evidence="5" type="primary">glxK</name>
    <name evidence="5" type="ordered locus">wcw_0535</name>
</gene>
<dbReference type="AlphaFoldDB" id="D6YUU5"/>
<dbReference type="RefSeq" id="WP_013181632.1">
    <property type="nucleotide sequence ID" value="NC_014225.1"/>
</dbReference>
<dbReference type="InterPro" id="IPR036129">
    <property type="entry name" value="Glycerate_kinase_sf"/>
</dbReference>
<reference evidence="5 6" key="1">
    <citation type="journal article" date="2010" name="PLoS ONE">
        <title>The Waddlia genome: a window into chlamydial biology.</title>
        <authorList>
            <person name="Bertelli C."/>
            <person name="Collyn F."/>
            <person name="Croxatto A."/>
            <person name="Ruckert C."/>
            <person name="Polkinghorne A."/>
            <person name="Kebbi-Beghdadi C."/>
            <person name="Goesmann A."/>
            <person name="Vaughan L."/>
            <person name="Greub G."/>
        </authorList>
    </citation>
    <scope>NUCLEOTIDE SEQUENCE [LARGE SCALE GENOMIC DNA]</scope>
    <source>
        <strain evidence="6">ATCC VR-1470 / WSU 86-1044</strain>
    </source>
</reference>
<evidence type="ECO:0000313" key="6">
    <source>
        <dbReference type="Proteomes" id="UP000001505"/>
    </source>
</evidence>
<dbReference type="NCBIfam" id="TIGR00045">
    <property type="entry name" value="glycerate kinase"/>
    <property type="match status" value="1"/>
</dbReference>
<dbReference type="GO" id="GO:0008887">
    <property type="term" value="F:glycerate kinase activity"/>
    <property type="evidence" value="ECO:0007669"/>
    <property type="project" value="UniProtKB-UniRule"/>
</dbReference>